<dbReference type="InterPro" id="IPR029063">
    <property type="entry name" value="SAM-dependent_MTases_sf"/>
</dbReference>
<dbReference type="Gene3D" id="3.40.50.150">
    <property type="entry name" value="Vaccinia Virus protein VP39"/>
    <property type="match status" value="1"/>
</dbReference>
<feature type="domain" description="Methyltransferase FkbM" evidence="1">
    <location>
        <begin position="90"/>
        <end position="289"/>
    </location>
</feature>
<dbReference type="InterPro" id="IPR052514">
    <property type="entry name" value="SAM-dependent_MTase"/>
</dbReference>
<proteinExistence type="predicted"/>
<dbReference type="GO" id="GO:0008168">
    <property type="term" value="F:methyltransferase activity"/>
    <property type="evidence" value="ECO:0007669"/>
    <property type="project" value="UniProtKB-KW"/>
</dbReference>
<dbReference type="PANTHER" id="PTHR34203:SF13">
    <property type="entry name" value="EXPRESSED PROTEIN"/>
    <property type="match status" value="1"/>
</dbReference>
<sequence length="311" mass="33090">MLNRAGPLLPSGCLDGINALRETLAGKFALSSWAASGRGEMPIMQSATLPDGRSVFCVNTYEVDFGAHEIFSDDLAAHGLSLPADGTYLDVGANIGLFSLYLRDHCPQARIIAFEPMQAVFAVLERNAAALVPPAQAIQLALGAEPGWAEFDYFPGVAALSTQNRAVGQTMAAGLRQLLGGGAIAGGDVQDVLERSGASQVAADTAFLDHLLRPETVRAQIDTLSAQMQALGIDRVDLLKIDTEGAEREVLAGLDEADWPKIQQMLVEVHLGEEVTEIMAEDLRRRGFRTSIGTHPLAQGGAAVFHIYAAR</sequence>
<dbReference type="SUPFAM" id="SSF53335">
    <property type="entry name" value="S-adenosyl-L-methionine-dependent methyltransferases"/>
    <property type="match status" value="1"/>
</dbReference>
<protein>
    <submittedName>
        <fullName evidence="2">Methyltransferase</fullName>
    </submittedName>
</protein>
<organism evidence="2">
    <name type="scientific">Magnetospirillum gryphiswaldense</name>
    <dbReference type="NCBI Taxonomy" id="55518"/>
    <lineage>
        <taxon>Bacteria</taxon>
        <taxon>Pseudomonadati</taxon>
        <taxon>Pseudomonadota</taxon>
        <taxon>Alphaproteobacteria</taxon>
        <taxon>Rhodospirillales</taxon>
        <taxon>Rhodospirillaceae</taxon>
        <taxon>Magnetospirillum</taxon>
    </lineage>
</organism>
<reference evidence="2" key="1">
    <citation type="journal article" date="2007" name="J. Bacteriol.">
        <title>Comparative genome analysis of four magnetotactic bacteria reveals a complex set of group-specific genes implicated in magnetosome biomineralization and function.</title>
        <authorList>
            <person name="Richter M."/>
            <person name="Kube M."/>
            <person name="Bazylinski D.A."/>
            <person name="Lombardot T."/>
            <person name="Gloeckner F.O."/>
            <person name="Reinhardt R."/>
            <person name="Schueler D."/>
        </authorList>
    </citation>
    <scope>NUCLEOTIDE SEQUENCE</scope>
    <source>
        <strain evidence="2">MSR-1</strain>
    </source>
</reference>
<dbReference type="PANTHER" id="PTHR34203">
    <property type="entry name" value="METHYLTRANSFERASE, FKBM FAMILY PROTEIN"/>
    <property type="match status" value="1"/>
</dbReference>
<evidence type="ECO:0000259" key="1">
    <source>
        <dbReference type="Pfam" id="PF05050"/>
    </source>
</evidence>
<dbReference type="EMBL" id="CU459003">
    <property type="protein sequence ID" value="CAM75137.1"/>
    <property type="molecule type" value="Genomic_DNA"/>
</dbReference>
<keyword evidence="2" id="KW-0808">Transferase</keyword>
<dbReference type="NCBIfam" id="TIGR01444">
    <property type="entry name" value="fkbM_fam"/>
    <property type="match status" value="1"/>
</dbReference>
<evidence type="ECO:0000313" key="2">
    <source>
        <dbReference type="EMBL" id="CAM75137.1"/>
    </source>
</evidence>
<gene>
    <name evidence="2" type="ORF">MGR_3702</name>
</gene>
<name>A4TWY0_9PROT</name>
<dbReference type="Pfam" id="PF05050">
    <property type="entry name" value="Methyltransf_21"/>
    <property type="match status" value="1"/>
</dbReference>
<dbReference type="GO" id="GO:0032259">
    <property type="term" value="P:methylation"/>
    <property type="evidence" value="ECO:0007669"/>
    <property type="project" value="UniProtKB-KW"/>
</dbReference>
<dbReference type="InterPro" id="IPR006342">
    <property type="entry name" value="FkbM_mtfrase"/>
</dbReference>
<dbReference type="AlphaFoldDB" id="A4TWY0"/>
<keyword evidence="2" id="KW-0489">Methyltransferase</keyword>
<accession>A4TWY0</accession>